<evidence type="ECO:0000313" key="3">
    <source>
        <dbReference type="Proteomes" id="UP000823906"/>
    </source>
</evidence>
<dbReference type="Proteomes" id="UP000823906">
    <property type="component" value="Unassembled WGS sequence"/>
</dbReference>
<dbReference type="GO" id="GO:0016405">
    <property type="term" value="F:CoA-ligase activity"/>
    <property type="evidence" value="ECO:0007669"/>
    <property type="project" value="TreeGrafter"/>
</dbReference>
<dbReference type="PANTHER" id="PTHR24096">
    <property type="entry name" value="LONG-CHAIN-FATTY-ACID--COA LIGASE"/>
    <property type="match status" value="1"/>
</dbReference>
<accession>A0A9D2P7D1</accession>
<dbReference type="SUPFAM" id="SSF56801">
    <property type="entry name" value="Acetyl-CoA synthetase-like"/>
    <property type="match status" value="1"/>
</dbReference>
<feature type="domain" description="AMP-dependent synthetase/ligase" evidence="1">
    <location>
        <begin position="4"/>
        <end position="346"/>
    </location>
</feature>
<protein>
    <submittedName>
        <fullName evidence="2">Acyl--CoA ligase</fullName>
    </submittedName>
</protein>
<comment type="caution">
    <text evidence="2">The sequence shown here is derived from an EMBL/GenBank/DDBJ whole genome shotgun (WGS) entry which is preliminary data.</text>
</comment>
<dbReference type="InterPro" id="IPR045851">
    <property type="entry name" value="AMP-bd_C_sf"/>
</dbReference>
<name>A0A9D2P7D1_9FIRM</name>
<sequence>MEANYADKTAIQYYDEARQGVVSIRYGQYAQDIRRAAGLLLHRDPDIRGKKVCLLARNSYDFLINMFSVLLTGAVLVPLNLQKNWDEIQYELDLVEPVYILHDGEFAAREPALTAAYGDKLLPVDGYKTSQWSDACAECADRDALSVILFTSGTTGRSKGVMINHRNLFAPMDFYCLPFEDIKKQTGWDTSKFRSFSVLPMFHVAALTSSISWAIMGNTINLCNDLKYFYRDLAAMDSEVMAVVPVLLQTIHRDVVRGRRDRLGSLKALTCGAASMDAETMSDLIKAGFFICQMYGLTETVGDGAWNNSQDLADIHSVGLRDPKREYKLDNGELCIRGDSVMMGYYKDPEGTAEVLDAEGWLHTGDLARIDERGYIFLTGRKKNVIILGSGENVSPEELEAKLNQCPEVTESLVREENDKIGALVWCGEGGSAEEKQAAVQAYVTELNRTLPLYKRIAAVHLSEGPLPRTAVGKLQRK</sequence>
<dbReference type="AlphaFoldDB" id="A0A9D2P7D1"/>
<keyword evidence="2" id="KW-0436">Ligase</keyword>
<dbReference type="InterPro" id="IPR020845">
    <property type="entry name" value="AMP-binding_CS"/>
</dbReference>
<dbReference type="InterPro" id="IPR042099">
    <property type="entry name" value="ANL_N_sf"/>
</dbReference>
<dbReference type="Pfam" id="PF23562">
    <property type="entry name" value="AMP-binding_C_3"/>
    <property type="match status" value="1"/>
</dbReference>
<dbReference type="Pfam" id="PF00501">
    <property type="entry name" value="AMP-binding"/>
    <property type="match status" value="1"/>
</dbReference>
<gene>
    <name evidence="2" type="ORF">H9703_05980</name>
</gene>
<reference evidence="2" key="1">
    <citation type="journal article" date="2021" name="PeerJ">
        <title>Extensive microbial diversity within the chicken gut microbiome revealed by metagenomics and culture.</title>
        <authorList>
            <person name="Gilroy R."/>
            <person name="Ravi A."/>
            <person name="Getino M."/>
            <person name="Pursley I."/>
            <person name="Horton D.L."/>
            <person name="Alikhan N.F."/>
            <person name="Baker D."/>
            <person name="Gharbi K."/>
            <person name="Hall N."/>
            <person name="Watson M."/>
            <person name="Adriaenssens E.M."/>
            <person name="Foster-Nyarko E."/>
            <person name="Jarju S."/>
            <person name="Secka A."/>
            <person name="Antonio M."/>
            <person name="Oren A."/>
            <person name="Chaudhuri R.R."/>
            <person name="La Ragione R."/>
            <person name="Hildebrand F."/>
            <person name="Pallen M.J."/>
        </authorList>
    </citation>
    <scope>NUCLEOTIDE SEQUENCE</scope>
    <source>
        <strain evidence="2">ChiSjej5B23-2810</strain>
    </source>
</reference>
<dbReference type="PROSITE" id="PS00455">
    <property type="entry name" value="AMP_BINDING"/>
    <property type="match status" value="1"/>
</dbReference>
<dbReference type="EMBL" id="DWWN01000041">
    <property type="protein sequence ID" value="HJC45666.1"/>
    <property type="molecule type" value="Genomic_DNA"/>
</dbReference>
<evidence type="ECO:0000313" key="2">
    <source>
        <dbReference type="EMBL" id="HJC45666.1"/>
    </source>
</evidence>
<dbReference type="Gene3D" id="3.40.50.12780">
    <property type="entry name" value="N-terminal domain of ligase-like"/>
    <property type="match status" value="1"/>
</dbReference>
<proteinExistence type="predicted"/>
<reference evidence="2" key="2">
    <citation type="submission" date="2021-04" db="EMBL/GenBank/DDBJ databases">
        <authorList>
            <person name="Gilroy R."/>
        </authorList>
    </citation>
    <scope>NUCLEOTIDE SEQUENCE</scope>
    <source>
        <strain evidence="2">ChiSjej5B23-2810</strain>
    </source>
</reference>
<evidence type="ECO:0000259" key="1">
    <source>
        <dbReference type="Pfam" id="PF00501"/>
    </source>
</evidence>
<dbReference type="InterPro" id="IPR000873">
    <property type="entry name" value="AMP-dep_synth/lig_dom"/>
</dbReference>
<dbReference type="Gene3D" id="3.30.300.30">
    <property type="match status" value="1"/>
</dbReference>
<organism evidence="2 3">
    <name type="scientific">Candidatus Faecalibacterium faecigallinarum</name>
    <dbReference type="NCBI Taxonomy" id="2838577"/>
    <lineage>
        <taxon>Bacteria</taxon>
        <taxon>Bacillati</taxon>
        <taxon>Bacillota</taxon>
        <taxon>Clostridia</taxon>
        <taxon>Eubacteriales</taxon>
        <taxon>Oscillospiraceae</taxon>
        <taxon>Faecalibacterium</taxon>
    </lineage>
</organism>